<dbReference type="Gene3D" id="3.60.21.10">
    <property type="match status" value="1"/>
</dbReference>
<keyword evidence="3" id="KW-0812">Transmembrane</keyword>
<dbReference type="SUPFAM" id="SSF56300">
    <property type="entry name" value="Metallo-dependent phosphatases"/>
    <property type="match status" value="1"/>
</dbReference>
<comment type="caution">
    <text evidence="5">The sequence shown here is derived from an EMBL/GenBank/DDBJ whole genome shotgun (WGS) entry which is preliminary data.</text>
</comment>
<dbReference type="PANTHER" id="PTHR31302">
    <property type="entry name" value="TRANSMEMBRANE PROTEIN WITH METALLOPHOSPHOESTERASE DOMAIN-RELATED"/>
    <property type="match status" value="1"/>
</dbReference>
<sequence>MRRNRERVGRGSMRIRTFVILVFGGYVLLQAGMAVWLGRLGVSEGGITLFLLVTLSMPLYLNLAFARGWPRPLWLMPLFFGYFFLSGLSLLSLGMLFGGETLLSILRGHGGDAGMIPPARQAEWILGSVLFVTGLVLFQRFRGPVVHRRTLSIPGLGEELEGLRILQLSDIHVGIFESDATLKNLRRTVDHLPYDVLVFTGDMIDRKLEELERFFSLFGDVQLREGIFAILGNHEYWIDGKTVAKRLEENGWMVLENRSARVIRNGQTLYVVGVSDPASAEDPDGGGPDPAKAFQHVSPGPGDMVVVLAHNPSLWESLRAYPATLTLSGHTHGGQIGLPYSGWSLASFFYDFDQGLFRREEGGRPQWLLVNVGTGYFGVPVRLGISPAVELVTLSGR</sequence>
<reference evidence="5" key="1">
    <citation type="journal article" date="2020" name="mSystems">
        <title>Genome- and Community-Level Interaction Insights into Carbon Utilization and Element Cycling Functions of Hydrothermarchaeota in Hydrothermal Sediment.</title>
        <authorList>
            <person name="Zhou Z."/>
            <person name="Liu Y."/>
            <person name="Xu W."/>
            <person name="Pan J."/>
            <person name="Luo Z.H."/>
            <person name="Li M."/>
        </authorList>
    </citation>
    <scope>NUCLEOTIDE SEQUENCE [LARGE SCALE GENOMIC DNA]</scope>
    <source>
        <strain evidence="5">SpSt-902</strain>
    </source>
</reference>
<keyword evidence="1" id="KW-0479">Metal-binding</keyword>
<dbReference type="GO" id="GO:0009245">
    <property type="term" value="P:lipid A biosynthetic process"/>
    <property type="evidence" value="ECO:0007669"/>
    <property type="project" value="TreeGrafter"/>
</dbReference>
<evidence type="ECO:0000256" key="1">
    <source>
        <dbReference type="ARBA" id="ARBA00022723"/>
    </source>
</evidence>
<name>A0A7C3LTZ8_9BACT</name>
<accession>A0A7C3LTZ8</accession>
<keyword evidence="2" id="KW-0378">Hydrolase</keyword>
<dbReference type="EMBL" id="DTMM01000008">
    <property type="protein sequence ID" value="HFT92423.1"/>
    <property type="molecule type" value="Genomic_DNA"/>
</dbReference>
<feature type="transmembrane region" description="Helical" evidence="3">
    <location>
        <begin position="45"/>
        <end position="66"/>
    </location>
</feature>
<dbReference type="InterPro" id="IPR004843">
    <property type="entry name" value="Calcineurin-like_PHP"/>
</dbReference>
<gene>
    <name evidence="5" type="ORF">ENX03_00505</name>
</gene>
<organism evidence="5">
    <name type="scientific">Leptospirillum ferriphilum</name>
    <dbReference type="NCBI Taxonomy" id="178606"/>
    <lineage>
        <taxon>Bacteria</taxon>
        <taxon>Pseudomonadati</taxon>
        <taxon>Nitrospirota</taxon>
        <taxon>Nitrospiria</taxon>
        <taxon>Nitrospirales</taxon>
        <taxon>Nitrospiraceae</taxon>
        <taxon>Leptospirillum</taxon>
    </lineage>
</organism>
<dbReference type="Pfam" id="PF00149">
    <property type="entry name" value="Metallophos"/>
    <property type="match status" value="1"/>
</dbReference>
<dbReference type="GO" id="GO:0046872">
    <property type="term" value="F:metal ion binding"/>
    <property type="evidence" value="ECO:0007669"/>
    <property type="project" value="UniProtKB-KW"/>
</dbReference>
<dbReference type="GO" id="GO:0016020">
    <property type="term" value="C:membrane"/>
    <property type="evidence" value="ECO:0007669"/>
    <property type="project" value="GOC"/>
</dbReference>
<feature type="transmembrane region" description="Helical" evidence="3">
    <location>
        <begin position="73"/>
        <end position="97"/>
    </location>
</feature>
<dbReference type="AlphaFoldDB" id="A0A7C3LTZ8"/>
<proteinExistence type="predicted"/>
<evidence type="ECO:0000256" key="2">
    <source>
        <dbReference type="ARBA" id="ARBA00022801"/>
    </source>
</evidence>
<keyword evidence="3" id="KW-1133">Transmembrane helix</keyword>
<dbReference type="GO" id="GO:0008758">
    <property type="term" value="F:UDP-2,3-diacylglucosamine hydrolase activity"/>
    <property type="evidence" value="ECO:0007669"/>
    <property type="project" value="TreeGrafter"/>
</dbReference>
<dbReference type="PANTHER" id="PTHR31302:SF31">
    <property type="entry name" value="PHOSPHODIESTERASE YAEI"/>
    <property type="match status" value="1"/>
</dbReference>
<dbReference type="InterPro" id="IPR051158">
    <property type="entry name" value="Metallophosphoesterase_sf"/>
</dbReference>
<evidence type="ECO:0000256" key="3">
    <source>
        <dbReference type="SAM" id="Phobius"/>
    </source>
</evidence>
<feature type="domain" description="Calcineurin-like phosphoesterase" evidence="4">
    <location>
        <begin position="163"/>
        <end position="333"/>
    </location>
</feature>
<evidence type="ECO:0000313" key="5">
    <source>
        <dbReference type="EMBL" id="HFT92423.1"/>
    </source>
</evidence>
<feature type="transmembrane region" description="Helical" evidence="3">
    <location>
        <begin position="20"/>
        <end position="39"/>
    </location>
</feature>
<keyword evidence="3" id="KW-0472">Membrane</keyword>
<dbReference type="InterPro" id="IPR029052">
    <property type="entry name" value="Metallo-depent_PP-like"/>
</dbReference>
<dbReference type="CDD" id="cd07385">
    <property type="entry name" value="MPP_YkuE_C"/>
    <property type="match status" value="1"/>
</dbReference>
<protein>
    <submittedName>
        <fullName evidence="5">Metallophosphoesterase</fullName>
    </submittedName>
</protein>
<evidence type="ECO:0000259" key="4">
    <source>
        <dbReference type="Pfam" id="PF00149"/>
    </source>
</evidence>